<proteinExistence type="predicted"/>
<name>A0ABV0PSK6_9TELE</name>
<keyword evidence="2" id="KW-1185">Reference proteome</keyword>
<accession>A0ABV0PSK6</accession>
<evidence type="ECO:0000313" key="2">
    <source>
        <dbReference type="Proteomes" id="UP001476798"/>
    </source>
</evidence>
<sequence>MCLKTCPKRYIQLRCVAAGMVSGDVLLPRTKLFFSLCLQTSISVSVCSPQASCKLADLSTSSGLTHTPATCAWCLKAESKTSTHFESVMLTLHAKAEQLPALQFIRSKKADETHYPSFIFLRTKQLSRDFRADVIKPRKLTAQRQNPKVQLNTCKYNKALFDVYICCIFCATYLSF</sequence>
<organism evidence="1 2">
    <name type="scientific">Goodea atripinnis</name>
    <dbReference type="NCBI Taxonomy" id="208336"/>
    <lineage>
        <taxon>Eukaryota</taxon>
        <taxon>Metazoa</taxon>
        <taxon>Chordata</taxon>
        <taxon>Craniata</taxon>
        <taxon>Vertebrata</taxon>
        <taxon>Euteleostomi</taxon>
        <taxon>Actinopterygii</taxon>
        <taxon>Neopterygii</taxon>
        <taxon>Teleostei</taxon>
        <taxon>Neoteleostei</taxon>
        <taxon>Acanthomorphata</taxon>
        <taxon>Ovalentaria</taxon>
        <taxon>Atherinomorphae</taxon>
        <taxon>Cyprinodontiformes</taxon>
        <taxon>Goodeidae</taxon>
        <taxon>Goodea</taxon>
    </lineage>
</organism>
<evidence type="ECO:0000313" key="1">
    <source>
        <dbReference type="EMBL" id="MEQ2186474.1"/>
    </source>
</evidence>
<comment type="caution">
    <text evidence="1">The sequence shown here is derived from an EMBL/GenBank/DDBJ whole genome shotgun (WGS) entry which is preliminary data.</text>
</comment>
<reference evidence="1 2" key="1">
    <citation type="submission" date="2021-06" db="EMBL/GenBank/DDBJ databases">
        <authorList>
            <person name="Palmer J.M."/>
        </authorList>
    </citation>
    <scope>NUCLEOTIDE SEQUENCE [LARGE SCALE GENOMIC DNA]</scope>
    <source>
        <strain evidence="1 2">GA_2019</strain>
        <tissue evidence="1">Muscle</tissue>
    </source>
</reference>
<dbReference type="EMBL" id="JAHRIO010084063">
    <property type="protein sequence ID" value="MEQ2186474.1"/>
    <property type="molecule type" value="Genomic_DNA"/>
</dbReference>
<gene>
    <name evidence="1" type="ORF">GOODEAATRI_028835</name>
</gene>
<evidence type="ECO:0008006" key="3">
    <source>
        <dbReference type="Google" id="ProtNLM"/>
    </source>
</evidence>
<protein>
    <recommendedName>
        <fullName evidence="3">Secreted protein</fullName>
    </recommendedName>
</protein>
<dbReference type="Proteomes" id="UP001476798">
    <property type="component" value="Unassembled WGS sequence"/>
</dbReference>